<dbReference type="AlphaFoldDB" id="A0AB39SM88"/>
<keyword evidence="3" id="KW-0408">Iron</keyword>
<dbReference type="GO" id="GO:0003824">
    <property type="term" value="F:catalytic activity"/>
    <property type="evidence" value="ECO:0007669"/>
    <property type="project" value="InterPro"/>
</dbReference>
<dbReference type="SFLD" id="SFLDS00029">
    <property type="entry name" value="Radical_SAM"/>
    <property type="match status" value="1"/>
</dbReference>
<dbReference type="CDD" id="cd01335">
    <property type="entry name" value="Radical_SAM"/>
    <property type="match status" value="1"/>
</dbReference>
<dbReference type="GO" id="GO:0051536">
    <property type="term" value="F:iron-sulfur cluster binding"/>
    <property type="evidence" value="ECO:0007669"/>
    <property type="project" value="UniProtKB-KW"/>
</dbReference>
<dbReference type="Pfam" id="PF13186">
    <property type="entry name" value="SPASM"/>
    <property type="match status" value="1"/>
</dbReference>
<dbReference type="InterPro" id="IPR023885">
    <property type="entry name" value="4Fe4S-binding_SPASM_dom"/>
</dbReference>
<feature type="domain" description="Radical SAM core" evidence="5">
    <location>
        <begin position="22"/>
        <end position="166"/>
    </location>
</feature>
<evidence type="ECO:0000313" key="7">
    <source>
        <dbReference type="EMBL" id="XDQ68401.1"/>
    </source>
</evidence>
<protein>
    <submittedName>
        <fullName evidence="7">Radical SAM/SPASM domain-containing protein</fullName>
    </submittedName>
</protein>
<organism evidence="7">
    <name type="scientific">Streptomyces sp. R35</name>
    <dbReference type="NCBI Taxonomy" id="3238630"/>
    <lineage>
        <taxon>Bacteria</taxon>
        <taxon>Bacillati</taxon>
        <taxon>Actinomycetota</taxon>
        <taxon>Actinomycetes</taxon>
        <taxon>Kitasatosporales</taxon>
        <taxon>Streptomycetaceae</taxon>
        <taxon>Streptomyces</taxon>
    </lineage>
</organism>
<dbReference type="SFLD" id="SFLDF00365">
    <property type="entry name" value="thuricin_CD_(TrnCD-like)"/>
    <property type="match status" value="1"/>
</dbReference>
<gene>
    <name evidence="7" type="ORF">AB5J50_50545</name>
</gene>
<evidence type="ECO:0000256" key="1">
    <source>
        <dbReference type="ARBA" id="ARBA00022691"/>
    </source>
</evidence>
<name>A0AB39SM88_9ACTN</name>
<evidence type="ECO:0000256" key="2">
    <source>
        <dbReference type="ARBA" id="ARBA00022723"/>
    </source>
</evidence>
<dbReference type="RefSeq" id="WP_369265214.1">
    <property type="nucleotide sequence ID" value="NZ_CP163440.1"/>
</dbReference>
<dbReference type="SUPFAM" id="SSF102114">
    <property type="entry name" value="Radical SAM enzymes"/>
    <property type="match status" value="1"/>
</dbReference>
<evidence type="ECO:0000259" key="5">
    <source>
        <dbReference type="Pfam" id="PF04055"/>
    </source>
</evidence>
<dbReference type="SFLD" id="SFLDG01216">
    <property type="entry name" value="thioether_bond_formation_requi"/>
    <property type="match status" value="1"/>
</dbReference>
<evidence type="ECO:0000259" key="6">
    <source>
        <dbReference type="Pfam" id="PF13186"/>
    </source>
</evidence>
<dbReference type="Gene3D" id="3.20.20.70">
    <property type="entry name" value="Aldolase class I"/>
    <property type="match status" value="1"/>
</dbReference>
<dbReference type="EMBL" id="CP163440">
    <property type="protein sequence ID" value="XDQ68401.1"/>
    <property type="molecule type" value="Genomic_DNA"/>
</dbReference>
<reference evidence="7" key="1">
    <citation type="submission" date="2024-07" db="EMBL/GenBank/DDBJ databases">
        <authorList>
            <person name="Yu S.T."/>
        </authorList>
    </citation>
    <scope>NUCLEOTIDE SEQUENCE</scope>
    <source>
        <strain evidence="7">R35</strain>
    </source>
</reference>
<dbReference type="InterPro" id="IPR013785">
    <property type="entry name" value="Aldolase_TIM"/>
</dbReference>
<evidence type="ECO:0000256" key="3">
    <source>
        <dbReference type="ARBA" id="ARBA00023004"/>
    </source>
</evidence>
<proteinExistence type="predicted"/>
<keyword evidence="2" id="KW-0479">Metal-binding</keyword>
<dbReference type="GO" id="GO:0046872">
    <property type="term" value="F:metal ion binding"/>
    <property type="evidence" value="ECO:0007669"/>
    <property type="project" value="UniProtKB-KW"/>
</dbReference>
<dbReference type="SFLD" id="SFLDG01386">
    <property type="entry name" value="main_SPASM_domain-containing"/>
    <property type="match status" value="1"/>
</dbReference>
<keyword evidence="4" id="KW-0411">Iron-sulfur</keyword>
<dbReference type="Pfam" id="PF04055">
    <property type="entry name" value="Radical_SAM"/>
    <property type="match status" value="1"/>
</dbReference>
<dbReference type="PANTHER" id="PTHR11228:SF7">
    <property type="entry name" value="PQQA PEPTIDE CYCLASE"/>
    <property type="match status" value="1"/>
</dbReference>
<dbReference type="InterPro" id="IPR007197">
    <property type="entry name" value="rSAM"/>
</dbReference>
<feature type="domain" description="4Fe4S-binding SPASM" evidence="6">
    <location>
        <begin position="209"/>
        <end position="255"/>
    </location>
</feature>
<dbReference type="InterPro" id="IPR050377">
    <property type="entry name" value="Radical_SAM_PqqE_MftC-like"/>
</dbReference>
<keyword evidence="1" id="KW-0949">S-adenosyl-L-methionine</keyword>
<dbReference type="InterPro" id="IPR058240">
    <property type="entry name" value="rSAM_sf"/>
</dbReference>
<sequence length="288" mass="31083">MTTLIDAPVPKPFAGINVLELEITGKCQLTCSHCLSESSPRATHGTMTPADWQTVIVDAAALGIGQVQLIGGEPTLNPHWIQYTYLALSLGLRVQVYSNLFHVRDTWWEVFERNGVTLATSYYSNDPAEHDKITGRTGSYTRTRCNIREAVRRGITVRAGIVEVLLGQHVAEAREELVSMGVSQIKTDRARAIGRAGWPGQAPSVDELCGNCGRGRAAVLPNGDLSGCVLSRFLPTGNVRERRLADILGSPQWADTIAGIPPRSQAACTPDDSGDCDPANTEACNPAY</sequence>
<dbReference type="PANTHER" id="PTHR11228">
    <property type="entry name" value="RADICAL SAM DOMAIN PROTEIN"/>
    <property type="match status" value="1"/>
</dbReference>
<accession>A0AB39SM88</accession>
<dbReference type="SFLD" id="SFLDG01067">
    <property type="entry name" value="SPASM/twitch_domain_containing"/>
    <property type="match status" value="1"/>
</dbReference>
<evidence type="ECO:0000256" key="4">
    <source>
        <dbReference type="ARBA" id="ARBA00023014"/>
    </source>
</evidence>